<dbReference type="Pfam" id="PF00528">
    <property type="entry name" value="BPD_transp_1"/>
    <property type="match status" value="1"/>
</dbReference>
<dbReference type="NCBIfam" id="NF045476">
    <property type="entry name" value="Opp4C"/>
    <property type="match status" value="1"/>
</dbReference>
<dbReference type="Pfam" id="PF12911">
    <property type="entry name" value="OppC_N"/>
    <property type="match status" value="1"/>
</dbReference>
<dbReference type="CDD" id="cd06261">
    <property type="entry name" value="TM_PBP2"/>
    <property type="match status" value="1"/>
</dbReference>
<evidence type="ECO:0000256" key="5">
    <source>
        <dbReference type="ARBA" id="ARBA00022989"/>
    </source>
</evidence>
<keyword evidence="3" id="KW-1003">Cell membrane</keyword>
<keyword evidence="4 7" id="KW-0812">Transmembrane</keyword>
<keyword evidence="5 7" id="KW-1133">Transmembrane helix</keyword>
<proteinExistence type="inferred from homology"/>
<comment type="similarity">
    <text evidence="7">Belongs to the binding-protein-dependent transport system permease family.</text>
</comment>
<name>A0ABZ1BLY6_9FIRM</name>
<feature type="transmembrane region" description="Helical" evidence="7">
    <location>
        <begin position="144"/>
        <end position="177"/>
    </location>
</feature>
<keyword evidence="6 7" id="KW-0472">Membrane</keyword>
<dbReference type="InterPro" id="IPR035906">
    <property type="entry name" value="MetI-like_sf"/>
</dbReference>
<dbReference type="Gene3D" id="1.10.3720.10">
    <property type="entry name" value="MetI-like"/>
    <property type="match status" value="1"/>
</dbReference>
<evidence type="ECO:0000313" key="9">
    <source>
        <dbReference type="EMBL" id="WRP13826.1"/>
    </source>
</evidence>
<dbReference type="SUPFAM" id="SSF161098">
    <property type="entry name" value="MetI-like"/>
    <property type="match status" value="1"/>
</dbReference>
<dbReference type="PANTHER" id="PTHR43386">
    <property type="entry name" value="OLIGOPEPTIDE TRANSPORT SYSTEM PERMEASE PROTEIN APPC"/>
    <property type="match status" value="1"/>
</dbReference>
<dbReference type="InterPro" id="IPR025966">
    <property type="entry name" value="OppC_N"/>
</dbReference>
<evidence type="ECO:0000259" key="8">
    <source>
        <dbReference type="PROSITE" id="PS50928"/>
    </source>
</evidence>
<gene>
    <name evidence="9" type="primary">opp4C</name>
    <name evidence="9" type="ORF">VLY81_10315</name>
</gene>
<evidence type="ECO:0000256" key="2">
    <source>
        <dbReference type="ARBA" id="ARBA00022448"/>
    </source>
</evidence>
<feature type="transmembrane region" description="Helical" evidence="7">
    <location>
        <begin position="106"/>
        <end position="132"/>
    </location>
</feature>
<evidence type="ECO:0000256" key="4">
    <source>
        <dbReference type="ARBA" id="ARBA00022692"/>
    </source>
</evidence>
<keyword evidence="10" id="KW-1185">Reference proteome</keyword>
<evidence type="ECO:0000256" key="7">
    <source>
        <dbReference type="RuleBase" id="RU363032"/>
    </source>
</evidence>
<evidence type="ECO:0000256" key="3">
    <source>
        <dbReference type="ARBA" id="ARBA00022475"/>
    </source>
</evidence>
<accession>A0ABZ1BLY6</accession>
<comment type="subcellular location">
    <subcellularLocation>
        <location evidence="1 7">Cell membrane</location>
        <topology evidence="1 7">Multi-pass membrane protein</topology>
    </subcellularLocation>
</comment>
<feature type="transmembrane region" description="Helical" evidence="7">
    <location>
        <begin position="41"/>
        <end position="63"/>
    </location>
</feature>
<dbReference type="PROSITE" id="PS50928">
    <property type="entry name" value="ABC_TM1"/>
    <property type="match status" value="1"/>
</dbReference>
<dbReference type="Proteomes" id="UP001333102">
    <property type="component" value="Chromosome"/>
</dbReference>
<sequence length="306" mass="31563">MSSTPSWTLASVTSEASAATDPAAGRSFWAQAARRFGRHRLAVAGLMVMAGLSGAALLAPVLAPYDPAALDPLAFAQPPSLAHPLGTDTIGRDVLSRVLHGARVSLAVGVAAVTINVVLGVMVGAVAGFAGGMVDAALMRLSDIVLAFPSLVLVLVLVAILGPGLGNVILVLGLMGWPQIARLVRAEVLRLEAQEFVAAARAVGVPEHRILLRHLLPNALPPVLVAATFGTAQAIIAEASLSFLGMGVQPPTPSWGNLLTEAQSMAVLEGMPWLWAPPGLLIVLAVLAINFVGDGLRDALDPRTRL</sequence>
<reference evidence="10" key="1">
    <citation type="submission" date="2023-12" db="EMBL/GenBank/DDBJ databases">
        <title>Novel isolates from deep terrestrial aquifers shed light on the physiology and ecology of the class Limnochordia.</title>
        <authorList>
            <person name="Karnachuk O.V."/>
            <person name="Lukina A.P."/>
            <person name="Avakyan M.R."/>
            <person name="Kadnikov V."/>
            <person name="Begmatov S."/>
            <person name="Beletsky A.V."/>
            <person name="Mardanov A.V."/>
            <person name="Ravin N.V."/>
        </authorList>
    </citation>
    <scope>NUCLEOTIDE SEQUENCE [LARGE SCALE GENOMIC DNA]</scope>
    <source>
        <strain evidence="10">LN</strain>
    </source>
</reference>
<dbReference type="InterPro" id="IPR053523">
    <property type="entry name" value="Oligopeptide_permease_AppC"/>
</dbReference>
<dbReference type="PANTHER" id="PTHR43386:SF1">
    <property type="entry name" value="D,D-DIPEPTIDE TRANSPORT SYSTEM PERMEASE PROTEIN DDPC-RELATED"/>
    <property type="match status" value="1"/>
</dbReference>
<evidence type="ECO:0000256" key="1">
    <source>
        <dbReference type="ARBA" id="ARBA00004651"/>
    </source>
</evidence>
<feature type="domain" description="ABC transmembrane type-1" evidence="8">
    <location>
        <begin position="102"/>
        <end position="293"/>
    </location>
</feature>
<dbReference type="RefSeq" id="WP_324668082.1">
    <property type="nucleotide sequence ID" value="NZ_CP141614.1"/>
</dbReference>
<evidence type="ECO:0000313" key="10">
    <source>
        <dbReference type="Proteomes" id="UP001333102"/>
    </source>
</evidence>
<dbReference type="EMBL" id="CP141614">
    <property type="protein sequence ID" value="WRP13826.1"/>
    <property type="molecule type" value="Genomic_DNA"/>
</dbReference>
<dbReference type="InterPro" id="IPR050366">
    <property type="entry name" value="BP-dependent_transpt_permease"/>
</dbReference>
<dbReference type="InterPro" id="IPR000515">
    <property type="entry name" value="MetI-like"/>
</dbReference>
<feature type="transmembrane region" description="Helical" evidence="7">
    <location>
        <begin position="273"/>
        <end position="293"/>
    </location>
</feature>
<evidence type="ECO:0000256" key="6">
    <source>
        <dbReference type="ARBA" id="ARBA00023136"/>
    </source>
</evidence>
<protein>
    <submittedName>
        <fullName evidence="9">Oligopeptide ABC transporter permease</fullName>
    </submittedName>
</protein>
<keyword evidence="2 7" id="KW-0813">Transport</keyword>
<organism evidence="9 10">
    <name type="scientific">Geochorda subterranea</name>
    <dbReference type="NCBI Taxonomy" id="3109564"/>
    <lineage>
        <taxon>Bacteria</taxon>
        <taxon>Bacillati</taxon>
        <taxon>Bacillota</taxon>
        <taxon>Limnochordia</taxon>
        <taxon>Limnochordales</taxon>
        <taxon>Geochordaceae</taxon>
        <taxon>Geochorda</taxon>
    </lineage>
</organism>